<keyword evidence="3" id="KW-1185">Reference proteome</keyword>
<accession>A0ABS8PGQ4</accession>
<dbReference type="EMBL" id="JAJNDB010000008">
    <property type="protein sequence ID" value="MCD2197453.1"/>
    <property type="molecule type" value="Genomic_DNA"/>
</dbReference>
<protein>
    <submittedName>
        <fullName evidence="2">Trm112 family protein</fullName>
    </submittedName>
</protein>
<feature type="compositionally biased region" description="Low complexity" evidence="1">
    <location>
        <begin position="62"/>
        <end position="74"/>
    </location>
</feature>
<comment type="caution">
    <text evidence="2">The sequence shown here is derived from an EMBL/GenBank/DDBJ whole genome shotgun (WGS) entry which is preliminary data.</text>
</comment>
<feature type="region of interest" description="Disordered" evidence="1">
    <location>
        <begin position="60"/>
        <end position="86"/>
    </location>
</feature>
<dbReference type="Gene3D" id="2.20.25.10">
    <property type="match status" value="1"/>
</dbReference>
<evidence type="ECO:0000313" key="3">
    <source>
        <dbReference type="Proteomes" id="UP001199469"/>
    </source>
</evidence>
<reference evidence="2 3" key="1">
    <citation type="submission" date="2021-11" db="EMBL/GenBank/DDBJ databases">
        <title>Draft genome sequence of Actinomycetospora sp. SF1 isolated from the rhizosphere soil.</title>
        <authorList>
            <person name="Duangmal K."/>
            <person name="Chantavorakit T."/>
        </authorList>
    </citation>
    <scope>NUCLEOTIDE SEQUENCE [LARGE SCALE GENOMIC DNA]</scope>
    <source>
        <strain evidence="2 3">TBRC 5722</strain>
    </source>
</reference>
<dbReference type="Proteomes" id="UP001199469">
    <property type="component" value="Unassembled WGS sequence"/>
</dbReference>
<organism evidence="2 3">
    <name type="scientific">Actinomycetospora endophytica</name>
    <dbReference type="NCBI Taxonomy" id="2291215"/>
    <lineage>
        <taxon>Bacteria</taxon>
        <taxon>Bacillati</taxon>
        <taxon>Actinomycetota</taxon>
        <taxon>Actinomycetes</taxon>
        <taxon>Pseudonocardiales</taxon>
        <taxon>Pseudonocardiaceae</taxon>
        <taxon>Actinomycetospora</taxon>
    </lineage>
</organism>
<dbReference type="SUPFAM" id="SSF158997">
    <property type="entry name" value="Trm112p-like"/>
    <property type="match status" value="1"/>
</dbReference>
<name>A0ABS8PGQ4_9PSEU</name>
<evidence type="ECO:0000313" key="2">
    <source>
        <dbReference type="EMBL" id="MCD2197453.1"/>
    </source>
</evidence>
<sequence length="86" mass="8243">MSAGPLGLDPVLLEILACPAPDHGELRPGTPDDGSAAALTCQSCGRSYPVTEGIPVLLLDEATGGPDDAGSSASRGGGAAGTPADG</sequence>
<proteinExistence type="predicted"/>
<dbReference type="InterPro" id="IPR005651">
    <property type="entry name" value="Trm112-like"/>
</dbReference>
<gene>
    <name evidence="2" type="ORF">LQ327_29185</name>
</gene>
<dbReference type="RefSeq" id="WP_230739507.1">
    <property type="nucleotide sequence ID" value="NZ_JAJNDB010000008.1"/>
</dbReference>
<dbReference type="Pfam" id="PF03966">
    <property type="entry name" value="Trm112p"/>
    <property type="match status" value="1"/>
</dbReference>
<evidence type="ECO:0000256" key="1">
    <source>
        <dbReference type="SAM" id="MobiDB-lite"/>
    </source>
</evidence>